<evidence type="ECO:0000313" key="3">
    <source>
        <dbReference type="EMBL" id="RVE68315.1"/>
    </source>
</evidence>
<keyword evidence="2" id="KW-0472">Membrane</keyword>
<reference evidence="3 4" key="2">
    <citation type="submission" date="2019-01" db="EMBL/GenBank/DDBJ databases">
        <title>A chromosome length genome reference of the Java medaka (oryzias javanicus).</title>
        <authorList>
            <person name="Herpin A."/>
            <person name="Takehana Y."/>
            <person name="Naruse K."/>
            <person name="Ansai S."/>
            <person name="Kawaguchi M."/>
        </authorList>
    </citation>
    <scope>NUCLEOTIDE SEQUENCE [LARGE SCALE GENOMIC DNA]</scope>
    <source>
        <strain evidence="3">RS831</strain>
        <tissue evidence="3">Whole body</tissue>
    </source>
</reference>
<sequence>MSGEHKQPGSRWRSLDNQTLCSGRDIKHDTSQPQQQLGKTEPGSDVSDAKRLADTYEATEGTPGTDFYHSDNMTHVFLSTKPPQDPTMIFFTIDYGMGWKITMLVLTSLALVLGAVILILSVYSNRKKKMVCVVKSFSPRGDASAPGSPLLSERAPLTEHAMHLPHSTPTIQRGDILIEWKDGTVTPLYEA</sequence>
<dbReference type="AlphaFoldDB" id="A0A437D012"/>
<dbReference type="InterPro" id="IPR052678">
    <property type="entry name" value="OST-beta_subunit"/>
</dbReference>
<name>A0A437D012_ORYJA</name>
<evidence type="ECO:0000256" key="2">
    <source>
        <dbReference type="SAM" id="Phobius"/>
    </source>
</evidence>
<gene>
    <name evidence="3" type="ORF">OJAV_G00090800</name>
</gene>
<feature type="transmembrane region" description="Helical" evidence="2">
    <location>
        <begin position="101"/>
        <end position="123"/>
    </location>
</feature>
<protein>
    <submittedName>
        <fullName evidence="3">Uncharacterized protein</fullName>
    </submittedName>
</protein>
<dbReference type="PANTHER" id="PTHR36129">
    <property type="entry name" value="ORGANIC SOLUTE TRANSPORTER SUBUNIT BETA-RELATED"/>
    <property type="match status" value="1"/>
</dbReference>
<keyword evidence="2" id="KW-0812">Transmembrane</keyword>
<dbReference type="PANTHER" id="PTHR36129:SF2">
    <property type="entry name" value="RICIN B LECTIN DOMAIN-CONTAINING PROTEIN"/>
    <property type="match status" value="1"/>
</dbReference>
<dbReference type="Proteomes" id="UP000283210">
    <property type="component" value="Chromosome 9"/>
</dbReference>
<organism evidence="3 4">
    <name type="scientific">Oryzias javanicus</name>
    <name type="common">Javanese ricefish</name>
    <name type="synonym">Aplocheilus javanicus</name>
    <dbReference type="NCBI Taxonomy" id="123683"/>
    <lineage>
        <taxon>Eukaryota</taxon>
        <taxon>Metazoa</taxon>
        <taxon>Chordata</taxon>
        <taxon>Craniata</taxon>
        <taxon>Vertebrata</taxon>
        <taxon>Euteleostomi</taxon>
        <taxon>Actinopterygii</taxon>
        <taxon>Neopterygii</taxon>
        <taxon>Teleostei</taxon>
        <taxon>Neoteleostei</taxon>
        <taxon>Acanthomorphata</taxon>
        <taxon>Ovalentaria</taxon>
        <taxon>Atherinomorphae</taxon>
        <taxon>Beloniformes</taxon>
        <taxon>Adrianichthyidae</taxon>
        <taxon>Oryziinae</taxon>
        <taxon>Oryzias</taxon>
    </lineage>
</organism>
<accession>A0A437D012</accession>
<proteinExistence type="predicted"/>
<reference evidence="3 4" key="1">
    <citation type="submission" date="2018-11" db="EMBL/GenBank/DDBJ databases">
        <authorList>
            <person name="Lopez-Roques C."/>
            <person name="Donnadieu C."/>
            <person name="Bouchez O."/>
            <person name="Klopp C."/>
            <person name="Cabau C."/>
            <person name="Zahm M."/>
        </authorList>
    </citation>
    <scope>NUCLEOTIDE SEQUENCE [LARGE SCALE GENOMIC DNA]</scope>
    <source>
        <strain evidence="3">RS831</strain>
        <tissue evidence="3">Whole body</tissue>
    </source>
</reference>
<dbReference type="EMBL" id="CM012445">
    <property type="protein sequence ID" value="RVE68315.1"/>
    <property type="molecule type" value="Genomic_DNA"/>
</dbReference>
<evidence type="ECO:0000256" key="1">
    <source>
        <dbReference type="SAM" id="MobiDB-lite"/>
    </source>
</evidence>
<keyword evidence="2" id="KW-1133">Transmembrane helix</keyword>
<evidence type="ECO:0000313" key="4">
    <source>
        <dbReference type="Proteomes" id="UP000283210"/>
    </source>
</evidence>
<feature type="region of interest" description="Disordered" evidence="1">
    <location>
        <begin position="1"/>
        <end position="48"/>
    </location>
</feature>
<dbReference type="OrthoDB" id="9899510at2759"/>
<keyword evidence="4" id="KW-1185">Reference proteome</keyword>